<organism evidence="1">
    <name type="scientific">uncultured Caudovirales phage</name>
    <dbReference type="NCBI Taxonomy" id="2100421"/>
    <lineage>
        <taxon>Viruses</taxon>
        <taxon>Duplodnaviria</taxon>
        <taxon>Heunggongvirae</taxon>
        <taxon>Uroviricota</taxon>
        <taxon>Caudoviricetes</taxon>
        <taxon>Peduoviridae</taxon>
        <taxon>Maltschvirus</taxon>
        <taxon>Maltschvirus maltsch</taxon>
    </lineage>
</organism>
<protein>
    <submittedName>
        <fullName evidence="1">Uncharacterized protein</fullName>
    </submittedName>
</protein>
<name>A0A6J5QZE2_9CAUD</name>
<sequence>MKIWCLFSIDNNYDQPGHNLVGWFQQKPTVHKLAELLKIDFATATQEQILFVTGVWQGNDVRYGETNYRIEEVGEFANLST</sequence>
<reference evidence="1" key="1">
    <citation type="submission" date="2020-05" db="EMBL/GenBank/DDBJ databases">
        <authorList>
            <person name="Chiriac C."/>
            <person name="Salcher M."/>
            <person name="Ghai R."/>
            <person name="Kavagutti S V."/>
        </authorList>
    </citation>
    <scope>NUCLEOTIDE SEQUENCE</scope>
</reference>
<evidence type="ECO:0000313" key="1">
    <source>
        <dbReference type="EMBL" id="CAB4190060.1"/>
    </source>
</evidence>
<accession>A0A6J5QZE2</accession>
<gene>
    <name evidence="1" type="ORF">UFOVP1193_32</name>
</gene>
<proteinExistence type="predicted"/>
<dbReference type="EMBL" id="LR797156">
    <property type="protein sequence ID" value="CAB4190060.1"/>
    <property type="molecule type" value="Genomic_DNA"/>
</dbReference>